<dbReference type="GO" id="GO:0006412">
    <property type="term" value="P:translation"/>
    <property type="evidence" value="ECO:0007669"/>
    <property type="project" value="InterPro"/>
</dbReference>
<organism evidence="2 3">
    <name type="scientific">Amphilophus citrinellus</name>
    <name type="common">Midas cichlid</name>
    <name type="synonym">Cichlasoma citrinellum</name>
    <dbReference type="NCBI Taxonomy" id="61819"/>
    <lineage>
        <taxon>Eukaryota</taxon>
        <taxon>Metazoa</taxon>
        <taxon>Chordata</taxon>
        <taxon>Craniata</taxon>
        <taxon>Vertebrata</taxon>
        <taxon>Euteleostomi</taxon>
        <taxon>Actinopterygii</taxon>
        <taxon>Neopterygii</taxon>
        <taxon>Teleostei</taxon>
        <taxon>Neoteleostei</taxon>
        <taxon>Acanthomorphata</taxon>
        <taxon>Ovalentaria</taxon>
        <taxon>Cichlomorphae</taxon>
        <taxon>Cichliformes</taxon>
        <taxon>Cichlidae</taxon>
        <taxon>New World cichlids</taxon>
        <taxon>Cichlasomatinae</taxon>
        <taxon>Heroini</taxon>
        <taxon>Amphilophus</taxon>
    </lineage>
</organism>
<reference evidence="2" key="2">
    <citation type="submission" date="2025-09" db="UniProtKB">
        <authorList>
            <consortium name="Ensembl"/>
        </authorList>
    </citation>
    <scope>IDENTIFICATION</scope>
</reference>
<dbReference type="SUPFAM" id="SSF52313">
    <property type="entry name" value="Ribosomal protein S2"/>
    <property type="match status" value="1"/>
</dbReference>
<dbReference type="Proteomes" id="UP000261340">
    <property type="component" value="Unplaced"/>
</dbReference>
<dbReference type="InterPro" id="IPR005706">
    <property type="entry name" value="Ribosomal_uS2_bac/mit/plastid"/>
</dbReference>
<accession>A0A3Q0SNI0</accession>
<proteinExistence type="inferred from homology"/>
<dbReference type="STRING" id="61819.ENSACIP00000024766"/>
<sequence length="226" mass="24757">MGFFLKSLPKSDFTAAFIQILIALKSKILFFSIAHAQFGFCRDVRKSALTFSHVSVHLGHKSPEIRLHGLWSRISGAVFWFMTGDQTEEHFPQALNLTDQVVYCGGIILFISRCSSLAIFAKDCGEYGQDGLLTNANIQQSLGVCSSSSSPSASSLTLNNVFQQHMSIRDSAKINIPMVGVVDSNCNPSLVTYPVPGTMTLQLPASYKRRQIELIHGLSVPTLLNS</sequence>
<dbReference type="InterPro" id="IPR001865">
    <property type="entry name" value="Ribosomal_uS2"/>
</dbReference>
<keyword evidence="3" id="KW-1185">Reference proteome</keyword>
<dbReference type="GO" id="GO:0005763">
    <property type="term" value="C:mitochondrial small ribosomal subunit"/>
    <property type="evidence" value="ECO:0007669"/>
    <property type="project" value="TreeGrafter"/>
</dbReference>
<reference evidence="2" key="1">
    <citation type="submission" date="2025-08" db="UniProtKB">
        <authorList>
            <consortium name="Ensembl"/>
        </authorList>
    </citation>
    <scope>IDENTIFICATION</scope>
</reference>
<name>A0A3Q0SNI0_AMPCI</name>
<protein>
    <submittedName>
        <fullName evidence="2">Uncharacterized protein</fullName>
    </submittedName>
</protein>
<evidence type="ECO:0000256" key="1">
    <source>
        <dbReference type="ARBA" id="ARBA00006242"/>
    </source>
</evidence>
<dbReference type="PANTHER" id="PTHR12534:SF0">
    <property type="entry name" value="SMALL RIBOSOMAL SUBUNIT PROTEIN US2M"/>
    <property type="match status" value="1"/>
</dbReference>
<dbReference type="Ensembl" id="ENSACIT00000025415.1">
    <property type="protein sequence ID" value="ENSACIP00000024766.1"/>
    <property type="gene ID" value="ENSACIG00000019220.1"/>
</dbReference>
<dbReference type="GO" id="GO:0003735">
    <property type="term" value="F:structural constituent of ribosome"/>
    <property type="evidence" value="ECO:0007669"/>
    <property type="project" value="InterPro"/>
</dbReference>
<dbReference type="PANTHER" id="PTHR12534">
    <property type="entry name" value="30S RIBOSOMAL PROTEIN S2 PROKARYOTIC AND ORGANELLAR"/>
    <property type="match status" value="1"/>
</dbReference>
<evidence type="ECO:0000313" key="2">
    <source>
        <dbReference type="Ensembl" id="ENSACIP00000024766.1"/>
    </source>
</evidence>
<dbReference type="Gene3D" id="3.40.50.10490">
    <property type="entry name" value="Glucose-6-phosphate isomerase like protein, domain 1"/>
    <property type="match status" value="1"/>
</dbReference>
<dbReference type="InterPro" id="IPR023591">
    <property type="entry name" value="Ribosomal_uS2_flav_dom_sf"/>
</dbReference>
<dbReference type="AlphaFoldDB" id="A0A3Q0SNI0"/>
<evidence type="ECO:0000313" key="3">
    <source>
        <dbReference type="Proteomes" id="UP000261340"/>
    </source>
</evidence>
<dbReference type="Pfam" id="PF00318">
    <property type="entry name" value="Ribosomal_S2"/>
    <property type="match status" value="1"/>
</dbReference>
<comment type="similarity">
    <text evidence="1">Belongs to the universal ribosomal protein uS2 family.</text>
</comment>